<dbReference type="Pfam" id="PF01657">
    <property type="entry name" value="Stress-antifung"/>
    <property type="match status" value="2"/>
</dbReference>
<evidence type="ECO:0000256" key="2">
    <source>
        <dbReference type="ARBA" id="ARBA00022701"/>
    </source>
</evidence>
<dbReference type="PRINTS" id="PR00380">
    <property type="entry name" value="KINESINHEAVY"/>
</dbReference>
<feature type="coiled-coil region" evidence="10">
    <location>
        <begin position="963"/>
        <end position="1067"/>
    </location>
</feature>
<dbReference type="PROSITE" id="PS00411">
    <property type="entry name" value="KINESIN_MOTOR_1"/>
    <property type="match status" value="1"/>
</dbReference>
<dbReference type="Gene3D" id="2.60.120.430">
    <property type="entry name" value="Galactose-binding lectin"/>
    <property type="match status" value="1"/>
</dbReference>
<evidence type="ECO:0000256" key="10">
    <source>
        <dbReference type="SAM" id="Coils"/>
    </source>
</evidence>
<dbReference type="InterPro" id="IPR001752">
    <property type="entry name" value="Kinesin_motor_dom"/>
</dbReference>
<gene>
    <name evidence="15" type="ORF">ZIOFF_025857</name>
</gene>
<dbReference type="CDD" id="cd23509">
    <property type="entry name" value="Gnk2-like"/>
    <property type="match status" value="2"/>
</dbReference>
<keyword evidence="7 10" id="KW-0175">Coiled coil</keyword>
<dbReference type="InterPro" id="IPR027640">
    <property type="entry name" value="Kinesin-like_fam"/>
</dbReference>
<dbReference type="Pfam" id="PF00225">
    <property type="entry name" value="Kinesin"/>
    <property type="match status" value="1"/>
</dbReference>
<feature type="chain" id="PRO_5035150968" evidence="12">
    <location>
        <begin position="27"/>
        <end position="1254"/>
    </location>
</feature>
<feature type="domain" description="Kinesin motor" evidence="13">
    <location>
        <begin position="620"/>
        <end position="942"/>
    </location>
</feature>
<dbReference type="SMART" id="SM00129">
    <property type="entry name" value="KISc"/>
    <property type="match status" value="1"/>
</dbReference>
<evidence type="ECO:0000256" key="8">
    <source>
        <dbReference type="ARBA" id="ARBA00023175"/>
    </source>
</evidence>
<evidence type="ECO:0000259" key="13">
    <source>
        <dbReference type="PROSITE" id="PS50067"/>
    </source>
</evidence>
<keyword evidence="2" id="KW-0493">Microtubule</keyword>
<evidence type="ECO:0000259" key="14">
    <source>
        <dbReference type="PROSITE" id="PS51473"/>
    </source>
</evidence>
<dbReference type="InterPro" id="IPR021720">
    <property type="entry name" value="Malectin_dom"/>
</dbReference>
<keyword evidence="11" id="KW-1133">Transmembrane helix</keyword>
<feature type="transmembrane region" description="Helical" evidence="11">
    <location>
        <begin position="260"/>
        <end position="280"/>
    </location>
</feature>
<evidence type="ECO:0000256" key="4">
    <source>
        <dbReference type="ARBA" id="ARBA00022737"/>
    </source>
</evidence>
<keyword evidence="8 9" id="KW-0505">Motor protein</keyword>
<dbReference type="GO" id="GO:0005874">
    <property type="term" value="C:microtubule"/>
    <property type="evidence" value="ECO:0007669"/>
    <property type="project" value="UniProtKB-KW"/>
</dbReference>
<dbReference type="Gene3D" id="3.40.850.10">
    <property type="entry name" value="Kinesin motor domain"/>
    <property type="match status" value="1"/>
</dbReference>
<comment type="similarity">
    <text evidence="1">Belongs to the TRAFAC class myosin-kinesin ATPase superfamily. Kinesin family. KIN-14 subfamily.</text>
</comment>
<dbReference type="PANTHER" id="PTHR47972:SF18">
    <property type="entry name" value="KINESIN-LIKE PROTEIN KIN-14R"/>
    <property type="match status" value="1"/>
</dbReference>
<dbReference type="InterPro" id="IPR027417">
    <property type="entry name" value="P-loop_NTPase"/>
</dbReference>
<dbReference type="CDD" id="cd01366">
    <property type="entry name" value="KISc_C_terminal"/>
    <property type="match status" value="1"/>
</dbReference>
<dbReference type="GO" id="GO:0003777">
    <property type="term" value="F:microtubule motor activity"/>
    <property type="evidence" value="ECO:0007669"/>
    <property type="project" value="InterPro"/>
</dbReference>
<feature type="binding site" evidence="9">
    <location>
        <begin position="703"/>
        <end position="710"/>
    </location>
    <ligand>
        <name>ATP</name>
        <dbReference type="ChEBI" id="CHEBI:30616"/>
    </ligand>
</feature>
<keyword evidence="5 9" id="KW-0547">Nucleotide-binding</keyword>
<evidence type="ECO:0000313" key="15">
    <source>
        <dbReference type="EMBL" id="KAG6515445.1"/>
    </source>
</evidence>
<reference evidence="15 16" key="1">
    <citation type="submission" date="2020-08" db="EMBL/GenBank/DDBJ databases">
        <title>Plant Genome Project.</title>
        <authorList>
            <person name="Zhang R.-G."/>
        </authorList>
    </citation>
    <scope>NUCLEOTIDE SEQUENCE [LARGE SCALE GENOMIC DNA]</scope>
    <source>
        <tissue evidence="15">Rhizome</tissue>
    </source>
</reference>
<feature type="signal peptide" evidence="12">
    <location>
        <begin position="1"/>
        <end position="26"/>
    </location>
</feature>
<proteinExistence type="inferred from homology"/>
<dbReference type="PROSITE" id="PS50067">
    <property type="entry name" value="KINESIN_MOTOR_2"/>
    <property type="match status" value="1"/>
</dbReference>
<dbReference type="InterPro" id="IPR019821">
    <property type="entry name" value="Kinesin_motor_CS"/>
</dbReference>
<comment type="caution">
    <text evidence="15">The sequence shown here is derived from an EMBL/GenBank/DDBJ whole genome shotgun (WGS) entry which is preliminary data.</text>
</comment>
<keyword evidence="3 12" id="KW-0732">Signal</keyword>
<dbReference type="GO" id="GO:0008017">
    <property type="term" value="F:microtubule binding"/>
    <property type="evidence" value="ECO:0007669"/>
    <property type="project" value="InterPro"/>
</dbReference>
<evidence type="ECO:0000256" key="11">
    <source>
        <dbReference type="SAM" id="Phobius"/>
    </source>
</evidence>
<evidence type="ECO:0000256" key="9">
    <source>
        <dbReference type="PROSITE-ProRule" id="PRU00283"/>
    </source>
</evidence>
<evidence type="ECO:0000256" key="1">
    <source>
        <dbReference type="ARBA" id="ARBA00010899"/>
    </source>
</evidence>
<dbReference type="AlphaFoldDB" id="A0A8J5L737"/>
<dbReference type="FunFam" id="3.40.850.10:FF:000057">
    <property type="entry name" value="kinesin-like protein KIN-14R"/>
    <property type="match status" value="1"/>
</dbReference>
<organism evidence="15 16">
    <name type="scientific">Zingiber officinale</name>
    <name type="common">Ginger</name>
    <name type="synonym">Amomum zingiber</name>
    <dbReference type="NCBI Taxonomy" id="94328"/>
    <lineage>
        <taxon>Eukaryota</taxon>
        <taxon>Viridiplantae</taxon>
        <taxon>Streptophyta</taxon>
        <taxon>Embryophyta</taxon>
        <taxon>Tracheophyta</taxon>
        <taxon>Spermatophyta</taxon>
        <taxon>Magnoliopsida</taxon>
        <taxon>Liliopsida</taxon>
        <taxon>Zingiberales</taxon>
        <taxon>Zingiberaceae</taxon>
        <taxon>Zingiber</taxon>
    </lineage>
</organism>
<keyword evidence="4" id="KW-0677">Repeat</keyword>
<feature type="coiled-coil region" evidence="10">
    <location>
        <begin position="460"/>
        <end position="487"/>
    </location>
</feature>
<dbReference type="SUPFAM" id="SSF52540">
    <property type="entry name" value="P-loop containing nucleoside triphosphate hydrolases"/>
    <property type="match status" value="1"/>
</dbReference>
<evidence type="ECO:0000256" key="5">
    <source>
        <dbReference type="ARBA" id="ARBA00022741"/>
    </source>
</evidence>
<dbReference type="GO" id="GO:0007018">
    <property type="term" value="P:microtubule-based movement"/>
    <property type="evidence" value="ECO:0007669"/>
    <property type="project" value="InterPro"/>
</dbReference>
<keyword evidence="16" id="KW-1185">Reference proteome</keyword>
<keyword evidence="6 9" id="KW-0067">ATP-binding</keyword>
<evidence type="ECO:0000256" key="6">
    <source>
        <dbReference type="ARBA" id="ARBA00022840"/>
    </source>
</evidence>
<dbReference type="Proteomes" id="UP000734854">
    <property type="component" value="Unassembled WGS sequence"/>
</dbReference>
<dbReference type="Pfam" id="PF11721">
    <property type="entry name" value="Malectin"/>
    <property type="match status" value="1"/>
</dbReference>
<feature type="domain" description="Gnk2-homologous" evidence="14">
    <location>
        <begin position="140"/>
        <end position="239"/>
    </location>
</feature>
<evidence type="ECO:0000256" key="3">
    <source>
        <dbReference type="ARBA" id="ARBA00022729"/>
    </source>
</evidence>
<dbReference type="PROSITE" id="PS51473">
    <property type="entry name" value="GNK2"/>
    <property type="match status" value="2"/>
</dbReference>
<dbReference type="EMBL" id="JACMSC010000007">
    <property type="protein sequence ID" value="KAG6515445.1"/>
    <property type="molecule type" value="Genomic_DNA"/>
</dbReference>
<keyword evidence="11" id="KW-0472">Membrane</keyword>
<dbReference type="GO" id="GO:0005524">
    <property type="term" value="F:ATP binding"/>
    <property type="evidence" value="ECO:0007669"/>
    <property type="project" value="UniProtKB-UniRule"/>
</dbReference>
<sequence>MFLKNYRHVIIIFFFYGLLLFRRSQASSFIYASCSPGKYDPITPFQSHLASLLASLVAGAPLALYNSYSVGDNSTFPPGLAAFGLFQCRTDLPPGHCAACVRDAVDQLSVVCPRSFAGSLQLAACFVRYSNENFLGKPDAALVFRLCGTAAAGRASGDATAFLQQREAVLADLLGAASYLVSTSGTVQGDAQCLGDLIAADCAACLAQAVSQLRAVCGDALSADVYLAQCYARYWAPAHYFQAAISADYSDDHDHTARNVAIVLGSLAGLLVVIILLSFVKRTYDVVMFVNAGGCEIQGKDCHKKFNGDAYFQGGDIIETNEIIAKSGDHLSLYQSARYGDFHYTFNNLAPGDYFVDLHFAEIVNTNDSEKSFSGLELQILSGLDIYAVVGANKPLQLVDIRVSVVHNESVLIRFEGVCGSPTVSGICIRKAPALSATVRPELQLCTKCATEVEGSPIQKKLQSKNIAQYEKKIQELTNECKMKSDECYEAWMSLTNANQKLQKVTMELDKMIFQNETLEQAVGREIENFIDVSDKYKKDKKLWSSIINNLEKKIKTIKEDHMQLSQEAHDCANSIPNLNKMTIAIQALVAQSEDLKVKYNEEMIKRKRLFNQLQETKGNIRVFCRCRPLSEEEISSGCHAIIDFDAAKDGEIGMVTAGTTKKNFKFDRVYAPKDNQADVYEDASPLVTSVLDGYNVCIFAYGQTGTGKTFTMEGSENNRGVNYRTLEELFKIAVERKETISYSISVSVLEVYNEQIRDLLATSPSNKKLEVRQAAEGFHHVPGMVEAKVENMKEAWNVLQAGSNARAVGSNNVNVHSSRSHCMLCIMVRAKNLVNGECTNSKLWLVDLAGSERLTKTDVQGERLKEAQNINRSLSALGDVISALASKTNHIPYRNSKLTHLLQDSLGGDSKALMFVQISPSNNDMGETVSSLNFASRVRGVELGPAKRQTDTVEQQKMKQMLDKLRQESRTKDESLKRFEENCQNLEDKLKEKEQHYRMLQEKNKDLASQVNSSAEIQSQLDRKQCQFMEKLNRKEEESMMLKQKIKEMEQKLKEQQHRESISLQEKVKELEFKLDEQTHSEIAVKERVKELQCQLKERLQIQFALEQRVKELETPILLSQSANRSRIGTASDESTSYTDPHILRTSTSINRPKTGQVSALYKVASPYGIKRKEDRKRLSNVLTNDHENHGVLPKSLVEKKTEPKEINRTRELDQEKAYGKVTRTAKVVTIPKLFPHSRIEKEQQIKVRGWAR</sequence>
<dbReference type="InterPro" id="IPR002902">
    <property type="entry name" value="GNK2"/>
</dbReference>
<dbReference type="InterPro" id="IPR036961">
    <property type="entry name" value="Kinesin_motor_dom_sf"/>
</dbReference>
<feature type="domain" description="Gnk2-homologous" evidence="14">
    <location>
        <begin position="27"/>
        <end position="134"/>
    </location>
</feature>
<dbReference type="InterPro" id="IPR038408">
    <property type="entry name" value="GNK2_sf"/>
</dbReference>
<evidence type="ECO:0000256" key="12">
    <source>
        <dbReference type="SAM" id="SignalP"/>
    </source>
</evidence>
<name>A0A8J5L737_ZINOF</name>
<evidence type="ECO:0000313" key="16">
    <source>
        <dbReference type="Proteomes" id="UP000734854"/>
    </source>
</evidence>
<dbReference type="Gene3D" id="3.30.430.20">
    <property type="entry name" value="Gnk2 domain, C-X8-C-X2-C motif"/>
    <property type="match status" value="2"/>
</dbReference>
<keyword evidence="11" id="KW-0812">Transmembrane</keyword>
<accession>A0A8J5L737</accession>
<evidence type="ECO:0000256" key="7">
    <source>
        <dbReference type="ARBA" id="ARBA00023054"/>
    </source>
</evidence>
<protein>
    <submittedName>
        <fullName evidence="15">Uncharacterized protein</fullName>
    </submittedName>
</protein>
<dbReference type="PANTHER" id="PTHR47972">
    <property type="entry name" value="KINESIN-LIKE PROTEIN KLP-3"/>
    <property type="match status" value="1"/>
</dbReference>